<proteinExistence type="inferred from homology"/>
<comment type="catalytic activity">
    <reaction evidence="1">
        <text>Hydrolysis of terminal non-reducing N-acetyl-D-hexosamine residues in N-acetyl-beta-D-hexosaminides.</text>
        <dbReference type="EC" id="3.2.1.52"/>
    </reaction>
</comment>
<evidence type="ECO:0000256" key="4">
    <source>
        <dbReference type="ARBA" id="ARBA00022801"/>
    </source>
</evidence>
<evidence type="ECO:0000256" key="6">
    <source>
        <dbReference type="SAM" id="SignalP"/>
    </source>
</evidence>
<evidence type="ECO:0000256" key="1">
    <source>
        <dbReference type="ARBA" id="ARBA00001231"/>
    </source>
</evidence>
<dbReference type="Gene3D" id="3.20.20.300">
    <property type="entry name" value="Glycoside hydrolase, family 3, N-terminal domain"/>
    <property type="match status" value="1"/>
</dbReference>
<dbReference type="Proteomes" id="UP000439983">
    <property type="component" value="Unassembled WGS sequence"/>
</dbReference>
<dbReference type="GO" id="GO:0005975">
    <property type="term" value="P:carbohydrate metabolic process"/>
    <property type="evidence" value="ECO:0007669"/>
    <property type="project" value="InterPro"/>
</dbReference>
<dbReference type="InterPro" id="IPR001764">
    <property type="entry name" value="Glyco_hydro_3_N"/>
</dbReference>
<name>A0A6N7LNC5_SINTE</name>
<dbReference type="PANTHER" id="PTHR30480:SF13">
    <property type="entry name" value="BETA-HEXOSAMINIDASE"/>
    <property type="match status" value="1"/>
</dbReference>
<dbReference type="RefSeq" id="WP_153442008.1">
    <property type="nucleotide sequence ID" value="NZ_JACIGA010000022.1"/>
</dbReference>
<dbReference type="PANTHER" id="PTHR30480">
    <property type="entry name" value="BETA-HEXOSAMINIDASE-RELATED"/>
    <property type="match status" value="1"/>
</dbReference>
<evidence type="ECO:0000256" key="5">
    <source>
        <dbReference type="ARBA" id="ARBA00023295"/>
    </source>
</evidence>
<gene>
    <name evidence="8" type="ORF">GHK62_26665</name>
</gene>
<evidence type="ECO:0000256" key="3">
    <source>
        <dbReference type="ARBA" id="ARBA00012663"/>
    </source>
</evidence>
<dbReference type="GO" id="GO:0004563">
    <property type="term" value="F:beta-N-acetylhexosaminidase activity"/>
    <property type="evidence" value="ECO:0007669"/>
    <property type="project" value="UniProtKB-EC"/>
</dbReference>
<keyword evidence="4 8" id="KW-0378">Hydrolase</keyword>
<dbReference type="InterPro" id="IPR036962">
    <property type="entry name" value="Glyco_hydro_3_N_sf"/>
</dbReference>
<evidence type="ECO:0000313" key="9">
    <source>
        <dbReference type="Proteomes" id="UP000439983"/>
    </source>
</evidence>
<dbReference type="GO" id="GO:0009254">
    <property type="term" value="P:peptidoglycan turnover"/>
    <property type="evidence" value="ECO:0007669"/>
    <property type="project" value="TreeGrafter"/>
</dbReference>
<keyword evidence="6" id="KW-0732">Signal</keyword>
<keyword evidence="5" id="KW-0326">Glycosidase</keyword>
<keyword evidence="9" id="KW-1185">Reference proteome</keyword>
<dbReference type="SUPFAM" id="SSF51445">
    <property type="entry name" value="(Trans)glycosidases"/>
    <property type="match status" value="1"/>
</dbReference>
<dbReference type="OrthoDB" id="9781691at2"/>
<reference evidence="8 9" key="1">
    <citation type="journal article" date="2013" name="Genome Biol.">
        <title>Comparative genomics of the core and accessory genomes of 48 Sinorhizobium strains comprising five genospecies.</title>
        <authorList>
            <person name="Sugawara M."/>
            <person name="Epstein B."/>
            <person name="Badgley B.D."/>
            <person name="Unno T."/>
            <person name="Xu L."/>
            <person name="Reese J."/>
            <person name="Gyaneshwar P."/>
            <person name="Denny R."/>
            <person name="Mudge J."/>
            <person name="Bharti A.K."/>
            <person name="Farmer A.D."/>
            <person name="May G.D."/>
            <person name="Woodward J.E."/>
            <person name="Medigue C."/>
            <person name="Vallenet D."/>
            <person name="Lajus A."/>
            <person name="Rouy Z."/>
            <person name="Martinez-Vaz B."/>
            <person name="Tiffin P."/>
            <person name="Young N.D."/>
            <person name="Sadowsky M.J."/>
        </authorList>
    </citation>
    <scope>NUCLEOTIDE SEQUENCE [LARGE SCALE GENOMIC DNA]</scope>
    <source>
        <strain evidence="8 9">USDA4894</strain>
    </source>
</reference>
<accession>A0A6N7LNC5</accession>
<dbReference type="InterPro" id="IPR017853">
    <property type="entry name" value="GH"/>
</dbReference>
<dbReference type="AlphaFoldDB" id="A0A6N7LNC5"/>
<evidence type="ECO:0000313" key="8">
    <source>
        <dbReference type="EMBL" id="MQX18184.1"/>
    </source>
</evidence>
<feature type="signal peptide" evidence="6">
    <location>
        <begin position="1"/>
        <end position="26"/>
    </location>
</feature>
<sequence>MVKWISRLIIAIVSAITLLASGRSYAEEAKTKQDGGEIILRQMIGQMVLVGFVGNKPDDEGYKIVLDQAAQGRITGVLYLGRNIRTHKAVKELTERLQSASLAPLLVAVDQEGGRIERLTKAVGFRESPSAASVAQNMEPDAAEVEYGKMAAGLASWGFNLNLGPVVDLNTNPENPIIGRLGRSYSSDEQMVSAYARAFVEGHRRNGMLTALKHFPGHGSSAGDTHKGIVDVTQSWSDLELSPYRELIASGDAQMIMSSHVINRNIPGAEGTPASMSPATLVGLLRKKLRFKGVIISDDLQMGAIINTRSFEDTVRQAVLAGNDVLVFANDKHPDPTIPDRISDLLLKEARANPTILARIKESYGRITRLKNSLYPSSSSAKAE</sequence>
<dbReference type="EMBL" id="WITC01000117">
    <property type="protein sequence ID" value="MQX18184.1"/>
    <property type="molecule type" value="Genomic_DNA"/>
</dbReference>
<comment type="similarity">
    <text evidence="2">Belongs to the glycosyl hydrolase 3 family.</text>
</comment>
<evidence type="ECO:0000256" key="2">
    <source>
        <dbReference type="ARBA" id="ARBA00005336"/>
    </source>
</evidence>
<protein>
    <recommendedName>
        <fullName evidence="3">beta-N-acetylhexosaminidase</fullName>
        <ecNumber evidence="3">3.2.1.52</ecNumber>
    </recommendedName>
</protein>
<evidence type="ECO:0000259" key="7">
    <source>
        <dbReference type="Pfam" id="PF00933"/>
    </source>
</evidence>
<dbReference type="InterPro" id="IPR050226">
    <property type="entry name" value="NagZ_Beta-hexosaminidase"/>
</dbReference>
<organism evidence="8 9">
    <name type="scientific">Sinorhizobium terangae</name>
    <dbReference type="NCBI Taxonomy" id="110322"/>
    <lineage>
        <taxon>Bacteria</taxon>
        <taxon>Pseudomonadati</taxon>
        <taxon>Pseudomonadota</taxon>
        <taxon>Alphaproteobacteria</taxon>
        <taxon>Hyphomicrobiales</taxon>
        <taxon>Rhizobiaceae</taxon>
        <taxon>Sinorhizobium/Ensifer group</taxon>
        <taxon>Sinorhizobium</taxon>
    </lineage>
</organism>
<feature type="chain" id="PRO_5027088530" description="beta-N-acetylhexosaminidase" evidence="6">
    <location>
        <begin position="27"/>
        <end position="384"/>
    </location>
</feature>
<feature type="domain" description="Glycoside hydrolase family 3 N-terminal" evidence="7">
    <location>
        <begin position="40"/>
        <end position="348"/>
    </location>
</feature>
<dbReference type="Pfam" id="PF00933">
    <property type="entry name" value="Glyco_hydro_3"/>
    <property type="match status" value="1"/>
</dbReference>
<dbReference type="EC" id="3.2.1.52" evidence="3"/>
<comment type="caution">
    <text evidence="8">The sequence shown here is derived from an EMBL/GenBank/DDBJ whole genome shotgun (WGS) entry which is preliminary data.</text>
</comment>